<keyword evidence="15" id="KW-1185">Reference proteome</keyword>
<feature type="signal peptide" evidence="13">
    <location>
        <begin position="1"/>
        <end position="23"/>
    </location>
</feature>
<accession>A0ABD6F359</accession>
<comment type="pathway">
    <text evidence="1">Cofactor biosynthesis; tetrahydrofolylpolyglutamate biosynthesis.</text>
</comment>
<keyword evidence="7" id="KW-0547">Nucleotide-binding</keyword>
<evidence type="ECO:0000256" key="12">
    <source>
        <dbReference type="ARBA" id="ARBA00047493"/>
    </source>
</evidence>
<dbReference type="GO" id="GO:0006730">
    <property type="term" value="P:one-carbon metabolic process"/>
    <property type="evidence" value="ECO:0007669"/>
    <property type="project" value="UniProtKB-KW"/>
</dbReference>
<dbReference type="GO" id="GO:0005524">
    <property type="term" value="F:ATP binding"/>
    <property type="evidence" value="ECO:0007669"/>
    <property type="project" value="UniProtKB-KW"/>
</dbReference>
<dbReference type="InterPro" id="IPR018109">
    <property type="entry name" value="Folylpolyglutamate_synth_CS"/>
</dbReference>
<dbReference type="AlphaFoldDB" id="A0ABD6F359"/>
<feature type="chain" id="PRO_5044749469" description="tetrahydrofolate synthase" evidence="13">
    <location>
        <begin position="24"/>
        <end position="355"/>
    </location>
</feature>
<dbReference type="PROSITE" id="PS01012">
    <property type="entry name" value="FOLYLPOLYGLU_SYNT_2"/>
    <property type="match status" value="1"/>
</dbReference>
<dbReference type="Gene3D" id="3.90.190.20">
    <property type="entry name" value="Mur ligase, C-terminal domain"/>
    <property type="match status" value="1"/>
</dbReference>
<evidence type="ECO:0000256" key="7">
    <source>
        <dbReference type="ARBA" id="ARBA00022741"/>
    </source>
</evidence>
<dbReference type="EC" id="6.3.2.17" evidence="3"/>
<evidence type="ECO:0000256" key="10">
    <source>
        <dbReference type="ARBA" id="ARBA00030592"/>
    </source>
</evidence>
<dbReference type="PANTHER" id="PTHR11136">
    <property type="entry name" value="FOLYLPOLYGLUTAMATE SYNTHASE-RELATED"/>
    <property type="match status" value="1"/>
</dbReference>
<dbReference type="SUPFAM" id="SSF53623">
    <property type="entry name" value="MurD-like peptide ligases, catalytic domain"/>
    <property type="match status" value="1"/>
</dbReference>
<keyword evidence="9" id="KW-0460">Magnesium</keyword>
<gene>
    <name evidence="14" type="ORF">AB6A40_010349</name>
</gene>
<evidence type="ECO:0000256" key="8">
    <source>
        <dbReference type="ARBA" id="ARBA00022840"/>
    </source>
</evidence>
<dbReference type="InterPro" id="IPR036615">
    <property type="entry name" value="Mur_ligase_C_dom_sf"/>
</dbReference>
<evidence type="ECO:0000256" key="9">
    <source>
        <dbReference type="ARBA" id="ARBA00022842"/>
    </source>
</evidence>
<dbReference type="Gene3D" id="3.40.1190.10">
    <property type="entry name" value="Mur-like, catalytic domain"/>
    <property type="match status" value="1"/>
</dbReference>
<name>A0ABD6F359_9BILA</name>
<comment type="caution">
    <text evidence="14">The sequence shown here is derived from an EMBL/GenBank/DDBJ whole genome shotgun (WGS) entry which is preliminary data.</text>
</comment>
<comment type="similarity">
    <text evidence="2">Belongs to the folylpolyglutamate synthase family.</text>
</comment>
<dbReference type="SUPFAM" id="SSF53244">
    <property type="entry name" value="MurD-like peptide ligases, peptide-binding domain"/>
    <property type="match status" value="1"/>
</dbReference>
<evidence type="ECO:0000256" key="4">
    <source>
        <dbReference type="ARBA" id="ARBA00022563"/>
    </source>
</evidence>
<keyword evidence="4" id="KW-0554">One-carbon metabolism</keyword>
<dbReference type="GO" id="GO:0004326">
    <property type="term" value="F:tetrahydrofolylpolyglutamate synthase activity"/>
    <property type="evidence" value="ECO:0007669"/>
    <property type="project" value="UniProtKB-EC"/>
</dbReference>
<keyword evidence="5" id="KW-0436">Ligase</keyword>
<keyword evidence="13" id="KW-0732">Signal</keyword>
<evidence type="ECO:0000256" key="5">
    <source>
        <dbReference type="ARBA" id="ARBA00022598"/>
    </source>
</evidence>
<sequence>MPAYFKFLTLMAFHVFIEEKVDVAVVEVGIGGEYDCTNVIRHPIVCGVTTLDYDHTALLGKTLPEIAWQKAGIFKSGSEAIVVDQTEEALSVMVERARERKCILHVAPRFDEYDWPSDSMDFGIKGRHQYPNISLAMQLVKVWMERTARKENLVLQNQIDNNHQNLVLPPFPIPNEFLDGLRLCEWPGRSQVIQNRGIVFYLDGAHTQKSVEYCSQWFDTERRELEKKLGGSFLRVLLFHCTADRTPDSLLPYFKSAGFDIAVFCPARLNSIVDPSSDQANFNSNENSEVEKVNASECVWRKVNGKSSTVKRFSCITEAFNYITSLSKQETRKIEVLVTGSLHLIGGVLSLITPD</sequence>
<protein>
    <recommendedName>
        <fullName evidence="3">tetrahydrofolate synthase</fullName>
        <ecNumber evidence="3">6.3.2.17</ecNumber>
    </recommendedName>
    <alternativeName>
        <fullName evidence="11">Folylpoly-gamma-glutamate synthetase</fullName>
    </alternativeName>
    <alternativeName>
        <fullName evidence="10">Tetrahydrofolylpolyglutamate synthase</fullName>
    </alternativeName>
</protein>
<evidence type="ECO:0000313" key="14">
    <source>
        <dbReference type="EMBL" id="MFH4983640.1"/>
    </source>
</evidence>
<evidence type="ECO:0000256" key="2">
    <source>
        <dbReference type="ARBA" id="ARBA00008276"/>
    </source>
</evidence>
<evidence type="ECO:0000256" key="1">
    <source>
        <dbReference type="ARBA" id="ARBA00005150"/>
    </source>
</evidence>
<dbReference type="GO" id="GO:0046872">
    <property type="term" value="F:metal ion binding"/>
    <property type="evidence" value="ECO:0007669"/>
    <property type="project" value="UniProtKB-KW"/>
</dbReference>
<reference evidence="14 15" key="1">
    <citation type="submission" date="2024-08" db="EMBL/GenBank/DDBJ databases">
        <title>Gnathostoma spinigerum genome.</title>
        <authorList>
            <person name="Gonzalez-Bertolin B."/>
            <person name="Monzon S."/>
            <person name="Zaballos A."/>
            <person name="Jimenez P."/>
            <person name="Dekumyoy P."/>
            <person name="Varona S."/>
            <person name="Cuesta I."/>
            <person name="Sumanam S."/>
            <person name="Adisakwattana P."/>
            <person name="Gasser R.B."/>
            <person name="Hernandez-Gonzalez A."/>
            <person name="Young N.D."/>
            <person name="Perteguer M.J."/>
        </authorList>
    </citation>
    <scope>NUCLEOTIDE SEQUENCE [LARGE SCALE GENOMIC DNA]</scope>
    <source>
        <strain evidence="14">AL3</strain>
        <tissue evidence="14">Liver</tissue>
    </source>
</reference>
<dbReference type="InterPro" id="IPR036565">
    <property type="entry name" value="Mur-like_cat_sf"/>
</dbReference>
<comment type="catalytic activity">
    <reaction evidence="12">
        <text>(6S)-5,6,7,8-tetrahydrofolyl-(gamma-L-Glu)(n) + L-glutamate + ATP = (6S)-5,6,7,8-tetrahydrofolyl-(gamma-L-Glu)(n+1) + ADP + phosphate + H(+)</text>
        <dbReference type="Rhea" id="RHEA:10580"/>
        <dbReference type="Rhea" id="RHEA-COMP:14738"/>
        <dbReference type="Rhea" id="RHEA-COMP:14740"/>
        <dbReference type="ChEBI" id="CHEBI:15378"/>
        <dbReference type="ChEBI" id="CHEBI:29985"/>
        <dbReference type="ChEBI" id="CHEBI:30616"/>
        <dbReference type="ChEBI" id="CHEBI:43474"/>
        <dbReference type="ChEBI" id="CHEBI:141005"/>
        <dbReference type="ChEBI" id="CHEBI:456216"/>
        <dbReference type="EC" id="6.3.2.17"/>
    </reaction>
</comment>
<dbReference type="Proteomes" id="UP001608902">
    <property type="component" value="Unassembled WGS sequence"/>
</dbReference>
<organism evidence="14 15">
    <name type="scientific">Gnathostoma spinigerum</name>
    <dbReference type="NCBI Taxonomy" id="75299"/>
    <lineage>
        <taxon>Eukaryota</taxon>
        <taxon>Metazoa</taxon>
        <taxon>Ecdysozoa</taxon>
        <taxon>Nematoda</taxon>
        <taxon>Chromadorea</taxon>
        <taxon>Rhabditida</taxon>
        <taxon>Spirurina</taxon>
        <taxon>Gnathostomatomorpha</taxon>
        <taxon>Gnathostomatoidea</taxon>
        <taxon>Gnathostomatidae</taxon>
        <taxon>Gnathostoma</taxon>
    </lineage>
</organism>
<evidence type="ECO:0000256" key="11">
    <source>
        <dbReference type="ARBA" id="ARBA00030876"/>
    </source>
</evidence>
<dbReference type="NCBIfam" id="TIGR01499">
    <property type="entry name" value="folC"/>
    <property type="match status" value="1"/>
</dbReference>
<evidence type="ECO:0000256" key="6">
    <source>
        <dbReference type="ARBA" id="ARBA00022723"/>
    </source>
</evidence>
<keyword evidence="6" id="KW-0479">Metal-binding</keyword>
<keyword evidence="8" id="KW-0067">ATP-binding</keyword>
<evidence type="ECO:0000313" key="15">
    <source>
        <dbReference type="Proteomes" id="UP001608902"/>
    </source>
</evidence>
<dbReference type="InterPro" id="IPR001645">
    <property type="entry name" value="Folylpolyglutamate_synth"/>
</dbReference>
<dbReference type="PANTHER" id="PTHR11136:SF5">
    <property type="entry name" value="FOLYLPOLYGLUTAMATE SYNTHASE, MITOCHONDRIAL"/>
    <property type="match status" value="1"/>
</dbReference>
<evidence type="ECO:0000256" key="3">
    <source>
        <dbReference type="ARBA" id="ARBA00013025"/>
    </source>
</evidence>
<evidence type="ECO:0000256" key="13">
    <source>
        <dbReference type="SAM" id="SignalP"/>
    </source>
</evidence>
<dbReference type="EMBL" id="JBGFUD010013153">
    <property type="protein sequence ID" value="MFH4983640.1"/>
    <property type="molecule type" value="Genomic_DNA"/>
</dbReference>
<proteinExistence type="inferred from homology"/>